<evidence type="ECO:0000313" key="1">
    <source>
        <dbReference type="EMBL" id="MPN64471.1"/>
    </source>
</evidence>
<dbReference type="AlphaFoldDB" id="A0A645JLJ7"/>
<reference evidence="1" key="1">
    <citation type="submission" date="2019-08" db="EMBL/GenBank/DDBJ databases">
        <authorList>
            <person name="Kucharzyk K."/>
            <person name="Murdoch R.W."/>
            <person name="Higgins S."/>
            <person name="Loffler F."/>
        </authorList>
    </citation>
    <scope>NUCLEOTIDE SEQUENCE</scope>
</reference>
<dbReference type="EMBL" id="VSSQ01145388">
    <property type="protein sequence ID" value="MPN64471.1"/>
    <property type="molecule type" value="Genomic_DNA"/>
</dbReference>
<comment type="caution">
    <text evidence="1">The sequence shown here is derived from an EMBL/GenBank/DDBJ whole genome shotgun (WGS) entry which is preliminary data.</text>
</comment>
<evidence type="ECO:0008006" key="2">
    <source>
        <dbReference type="Google" id="ProtNLM"/>
    </source>
</evidence>
<gene>
    <name evidence="1" type="ORF">SDC9_212246</name>
</gene>
<name>A0A645JLJ7_9ZZZZ</name>
<sequence length="116" mass="12784">MIGFLVIVSLALLTLMSYVKLTVLSSSVVELKDQISELKTENITLTPQYEQTYDLAAVKEAAEAAGMTKPSNSQIYYIDLSDGDNAVVYQQKDPGVLSRLLTSLNHGIYAVVEYFD</sequence>
<protein>
    <recommendedName>
        <fullName evidence="2">Cell division protein FtsL</fullName>
    </recommendedName>
</protein>
<accession>A0A645JLJ7</accession>
<organism evidence="1">
    <name type="scientific">bioreactor metagenome</name>
    <dbReference type="NCBI Taxonomy" id="1076179"/>
    <lineage>
        <taxon>unclassified sequences</taxon>
        <taxon>metagenomes</taxon>
        <taxon>ecological metagenomes</taxon>
    </lineage>
</organism>
<proteinExistence type="predicted"/>